<dbReference type="EMBL" id="JAKROA010000007">
    <property type="protein sequence ID" value="KAL5105677.1"/>
    <property type="molecule type" value="Genomic_DNA"/>
</dbReference>
<evidence type="ECO:0000259" key="13">
    <source>
        <dbReference type="Pfam" id="PF00316"/>
    </source>
</evidence>
<dbReference type="PIRSF" id="PIRSF500210">
    <property type="entry name" value="FBPtase"/>
    <property type="match status" value="1"/>
</dbReference>
<dbReference type="InterPro" id="IPR028343">
    <property type="entry name" value="FBPtase"/>
</dbReference>
<dbReference type="NCBIfam" id="NF006778">
    <property type="entry name" value="PRK09293.1-1"/>
    <property type="match status" value="1"/>
</dbReference>
<comment type="caution">
    <text evidence="15">The sequence shown here is derived from an EMBL/GenBank/DDBJ whole genome shotgun (WGS) entry which is preliminary data.</text>
</comment>
<comment type="pathway">
    <text evidence="10">Carbohydrate biosynthesis.</text>
</comment>
<dbReference type="PANTHER" id="PTHR11556:SF1">
    <property type="entry name" value="FRUCTOSE-BISPHOSPHATASE"/>
    <property type="match status" value="1"/>
</dbReference>
<comment type="subunit">
    <text evidence="4">Homotetramer.</text>
</comment>
<dbReference type="PROSITE" id="PS51257">
    <property type="entry name" value="PROKAR_LIPOPROTEIN"/>
    <property type="match status" value="1"/>
</dbReference>
<evidence type="ECO:0000256" key="9">
    <source>
        <dbReference type="ARBA" id="ARBA00023277"/>
    </source>
</evidence>
<dbReference type="PIRSF" id="PIRSF000904">
    <property type="entry name" value="FBPtase_SBPase"/>
    <property type="match status" value="1"/>
</dbReference>
<comment type="cofactor">
    <cofactor evidence="2">
        <name>Mg(2+)</name>
        <dbReference type="ChEBI" id="CHEBI:18420"/>
    </cofactor>
</comment>
<evidence type="ECO:0000256" key="12">
    <source>
        <dbReference type="RuleBase" id="RU000508"/>
    </source>
</evidence>
<dbReference type="Proteomes" id="UP001651158">
    <property type="component" value="Unassembled WGS sequence"/>
</dbReference>
<accession>A0ABR4Q7W9</accession>
<feature type="domain" description="Fructose-1-6-bisphosphatase class 1 C-terminal" evidence="14">
    <location>
        <begin position="251"/>
        <end position="379"/>
    </location>
</feature>
<dbReference type="Gene3D" id="3.30.540.10">
    <property type="entry name" value="Fructose-1,6-Bisphosphatase, subunit A, domain 1"/>
    <property type="match status" value="1"/>
</dbReference>
<dbReference type="Gene3D" id="3.40.190.80">
    <property type="match status" value="1"/>
</dbReference>
<sequence>MHFTRKSINIECENDGRPKAMLSPPSLALFGFGCFCCRSYVKCANTMTSQQIDTNCMTLTRFIINEQMKYPSASGELTQLMNGIQTAVKAISNAVRKAGIAELYGFTGSSNIQGEEVKKLDVISNELFINMMISSYTTCMLVSEENEEPIIVEPKHQGKYIVAFDPLDGSSNIDCLGSVGSIFTVFRRKRHDHSAADPTEALQSGRNAVAAGYAIYGSSTMIVLSLGSGVHGFTLDPSLGEFILTSPNITIPKRGKIYSVNEGYASYWFKGITNYIHAKKFPKSGKPYASRYIGSMVADVHRTLLYGGIFLYPDLSTAPEGKLRLLYECIPMAYIVEQAGGKAVTKEGLKVLDMKPTHIHQRAPIYLGSSEDVDEVVQFLVEAAKVLDPVARLIT</sequence>
<organism evidence="15 16">
    <name type="scientific">Taenia crassiceps</name>
    <dbReference type="NCBI Taxonomy" id="6207"/>
    <lineage>
        <taxon>Eukaryota</taxon>
        <taxon>Metazoa</taxon>
        <taxon>Spiralia</taxon>
        <taxon>Lophotrochozoa</taxon>
        <taxon>Platyhelminthes</taxon>
        <taxon>Cestoda</taxon>
        <taxon>Eucestoda</taxon>
        <taxon>Cyclophyllidea</taxon>
        <taxon>Taeniidae</taxon>
        <taxon>Taenia</taxon>
    </lineage>
</organism>
<keyword evidence="9 12" id="KW-0119">Carbohydrate metabolism</keyword>
<keyword evidence="8" id="KW-0460">Magnesium</keyword>
<evidence type="ECO:0000256" key="6">
    <source>
        <dbReference type="ARBA" id="ARBA00022723"/>
    </source>
</evidence>
<proteinExistence type="inferred from homology"/>
<dbReference type="InterPro" id="IPR000146">
    <property type="entry name" value="FBPase_class-1"/>
</dbReference>
<evidence type="ECO:0000256" key="4">
    <source>
        <dbReference type="ARBA" id="ARBA00011881"/>
    </source>
</evidence>
<dbReference type="PROSITE" id="PS00124">
    <property type="entry name" value="FBPASE"/>
    <property type="match status" value="1"/>
</dbReference>
<comment type="similarity">
    <text evidence="3 12">Belongs to the FBPase class 1 family.</text>
</comment>
<keyword evidence="7 12" id="KW-0378">Hydrolase</keyword>
<evidence type="ECO:0000256" key="3">
    <source>
        <dbReference type="ARBA" id="ARBA00010941"/>
    </source>
</evidence>
<evidence type="ECO:0000256" key="1">
    <source>
        <dbReference type="ARBA" id="ARBA00001273"/>
    </source>
</evidence>
<reference evidence="15 16" key="1">
    <citation type="journal article" date="2022" name="Front. Cell. Infect. Microbiol.">
        <title>The Genomes of Two Strains of Taenia crassiceps the Animal Model for the Study of Human Cysticercosis.</title>
        <authorList>
            <person name="Bobes R.J."/>
            <person name="Estrada K."/>
            <person name="Rios-Valencia D.G."/>
            <person name="Calderon-Gallegos A."/>
            <person name="de la Torre P."/>
            <person name="Carrero J.C."/>
            <person name="Sanchez-Flores A."/>
            <person name="Laclette J.P."/>
        </authorList>
    </citation>
    <scope>NUCLEOTIDE SEQUENCE [LARGE SCALE GENOMIC DNA]</scope>
    <source>
        <strain evidence="15">WFUcys</strain>
    </source>
</reference>
<evidence type="ECO:0000256" key="2">
    <source>
        <dbReference type="ARBA" id="ARBA00001946"/>
    </source>
</evidence>
<evidence type="ECO:0000256" key="10">
    <source>
        <dbReference type="ARBA" id="ARBA00024331"/>
    </source>
</evidence>
<gene>
    <name evidence="15" type="ORF">TcWFU_001954</name>
</gene>
<evidence type="ECO:0000259" key="14">
    <source>
        <dbReference type="Pfam" id="PF18913"/>
    </source>
</evidence>
<dbReference type="InterPro" id="IPR044015">
    <property type="entry name" value="FBPase_C_dom"/>
</dbReference>
<keyword evidence="16" id="KW-1185">Reference proteome</keyword>
<dbReference type="SUPFAM" id="SSF56655">
    <property type="entry name" value="Carbohydrate phosphatase"/>
    <property type="match status" value="1"/>
</dbReference>
<evidence type="ECO:0000313" key="16">
    <source>
        <dbReference type="Proteomes" id="UP001651158"/>
    </source>
</evidence>
<evidence type="ECO:0000256" key="5">
    <source>
        <dbReference type="ARBA" id="ARBA00013093"/>
    </source>
</evidence>
<dbReference type="CDD" id="cd00354">
    <property type="entry name" value="FBPase"/>
    <property type="match status" value="1"/>
</dbReference>
<dbReference type="PANTHER" id="PTHR11556">
    <property type="entry name" value="FRUCTOSE-1,6-BISPHOSPHATASE-RELATED"/>
    <property type="match status" value="1"/>
</dbReference>
<name>A0ABR4Q7W9_9CEST</name>
<keyword evidence="6" id="KW-0479">Metal-binding</keyword>
<feature type="domain" description="Fructose-1-6-bisphosphatase class I N-terminal" evidence="13">
    <location>
        <begin position="57"/>
        <end position="246"/>
    </location>
</feature>
<dbReference type="EC" id="3.1.3.11" evidence="5"/>
<dbReference type="PRINTS" id="PR00115">
    <property type="entry name" value="F16BPHPHTASE"/>
</dbReference>
<evidence type="ECO:0000256" key="8">
    <source>
        <dbReference type="ARBA" id="ARBA00022842"/>
    </source>
</evidence>
<dbReference type="HAMAP" id="MF_01855">
    <property type="entry name" value="FBPase_class1"/>
    <property type="match status" value="1"/>
</dbReference>
<dbReference type="InterPro" id="IPR033391">
    <property type="entry name" value="FBPase_N"/>
</dbReference>
<protein>
    <recommendedName>
        <fullName evidence="5">fructose-bisphosphatase</fullName>
        <ecNumber evidence="5">3.1.3.11</ecNumber>
    </recommendedName>
    <alternativeName>
        <fullName evidence="11">D-fructose-1,6-bisphosphate 1-phosphohydrolase</fullName>
    </alternativeName>
</protein>
<evidence type="ECO:0000256" key="7">
    <source>
        <dbReference type="ARBA" id="ARBA00022801"/>
    </source>
</evidence>
<dbReference type="Pfam" id="PF00316">
    <property type="entry name" value="FBPase"/>
    <property type="match status" value="1"/>
</dbReference>
<evidence type="ECO:0000256" key="11">
    <source>
        <dbReference type="ARBA" id="ARBA00032973"/>
    </source>
</evidence>
<dbReference type="Pfam" id="PF18913">
    <property type="entry name" value="FBPase_C"/>
    <property type="match status" value="1"/>
</dbReference>
<comment type="catalytic activity">
    <reaction evidence="1">
        <text>beta-D-fructose 1,6-bisphosphate + H2O = beta-D-fructose 6-phosphate + phosphate</text>
        <dbReference type="Rhea" id="RHEA:11064"/>
        <dbReference type="ChEBI" id="CHEBI:15377"/>
        <dbReference type="ChEBI" id="CHEBI:32966"/>
        <dbReference type="ChEBI" id="CHEBI:43474"/>
        <dbReference type="ChEBI" id="CHEBI:57634"/>
        <dbReference type="EC" id="3.1.3.11"/>
    </reaction>
</comment>
<evidence type="ECO:0000313" key="15">
    <source>
        <dbReference type="EMBL" id="KAL5105677.1"/>
    </source>
</evidence>
<dbReference type="InterPro" id="IPR020548">
    <property type="entry name" value="Fructose_bisphosphatase_AS"/>
</dbReference>